<reference evidence="2" key="3">
    <citation type="submission" date="2015-04" db="UniProtKB">
        <authorList>
            <consortium name="EnsemblPlants"/>
        </authorList>
    </citation>
    <scope>IDENTIFICATION</scope>
    <source>
        <strain evidence="2">cv. Jemalong A17</strain>
    </source>
</reference>
<evidence type="ECO:0000313" key="2">
    <source>
        <dbReference type="EnsemblPlants" id="KEH27651"/>
    </source>
</evidence>
<name>A0A072UDW9_MEDTR</name>
<organism evidence="1 3">
    <name type="scientific">Medicago truncatula</name>
    <name type="common">Barrel medic</name>
    <name type="synonym">Medicago tribuloides</name>
    <dbReference type="NCBI Taxonomy" id="3880"/>
    <lineage>
        <taxon>Eukaryota</taxon>
        <taxon>Viridiplantae</taxon>
        <taxon>Streptophyta</taxon>
        <taxon>Embryophyta</taxon>
        <taxon>Tracheophyta</taxon>
        <taxon>Spermatophyta</taxon>
        <taxon>Magnoliopsida</taxon>
        <taxon>eudicotyledons</taxon>
        <taxon>Gunneridae</taxon>
        <taxon>Pentapetalae</taxon>
        <taxon>rosids</taxon>
        <taxon>fabids</taxon>
        <taxon>Fabales</taxon>
        <taxon>Fabaceae</taxon>
        <taxon>Papilionoideae</taxon>
        <taxon>50 kb inversion clade</taxon>
        <taxon>NPAAA clade</taxon>
        <taxon>Hologalegina</taxon>
        <taxon>IRL clade</taxon>
        <taxon>Trifolieae</taxon>
        <taxon>Medicago</taxon>
    </lineage>
</organism>
<dbReference type="EnsemblPlants" id="KEH27651">
    <property type="protein sequence ID" value="KEH27651"/>
    <property type="gene ID" value="MTR_5g025825"/>
</dbReference>
<dbReference type="Proteomes" id="UP000002051">
    <property type="component" value="Chromosome 5"/>
</dbReference>
<dbReference type="AlphaFoldDB" id="A0A072UDW9"/>
<dbReference type="HOGENOM" id="CLU_2137199_0_0_1"/>
<gene>
    <name evidence="1" type="ordered locus">MTR_5g025825</name>
</gene>
<proteinExistence type="predicted"/>
<dbReference type="EMBL" id="CM001221">
    <property type="protein sequence ID" value="KEH27651.1"/>
    <property type="molecule type" value="Genomic_DNA"/>
</dbReference>
<accession>A0A072UDW9</accession>
<keyword evidence="3" id="KW-1185">Reference proteome</keyword>
<evidence type="ECO:0000313" key="1">
    <source>
        <dbReference type="EMBL" id="KEH27651.1"/>
    </source>
</evidence>
<sequence>MYKMQWNLRTSLADDYKNLTVGHIPLIRTAKARRLNTEITYENVQPKSLERVQNQCREMEAEGNQKQILNDLCHKFAIIMRGQYTVKKKSHYNIKNSQEKCSLERKLNLSIEE</sequence>
<protein>
    <submittedName>
        <fullName evidence="1 2">Uncharacterized protein</fullName>
    </submittedName>
</protein>
<evidence type="ECO:0000313" key="3">
    <source>
        <dbReference type="Proteomes" id="UP000002051"/>
    </source>
</evidence>
<reference evidence="1 3" key="2">
    <citation type="journal article" date="2014" name="BMC Genomics">
        <title>An improved genome release (version Mt4.0) for the model legume Medicago truncatula.</title>
        <authorList>
            <person name="Tang H."/>
            <person name="Krishnakumar V."/>
            <person name="Bidwell S."/>
            <person name="Rosen B."/>
            <person name="Chan A."/>
            <person name="Zhou S."/>
            <person name="Gentzbittel L."/>
            <person name="Childs K.L."/>
            <person name="Yandell M."/>
            <person name="Gundlach H."/>
            <person name="Mayer K.F."/>
            <person name="Schwartz D.C."/>
            <person name="Town C.D."/>
        </authorList>
    </citation>
    <scope>GENOME REANNOTATION</scope>
    <source>
        <strain evidence="1">A17</strain>
        <strain evidence="2 3">cv. Jemalong A17</strain>
    </source>
</reference>
<reference evidence="1 3" key="1">
    <citation type="journal article" date="2011" name="Nature">
        <title>The Medicago genome provides insight into the evolution of rhizobial symbioses.</title>
        <authorList>
            <person name="Young N.D."/>
            <person name="Debelle F."/>
            <person name="Oldroyd G.E."/>
            <person name="Geurts R."/>
            <person name="Cannon S.B."/>
            <person name="Udvardi M.K."/>
            <person name="Benedito V.A."/>
            <person name="Mayer K.F."/>
            <person name="Gouzy J."/>
            <person name="Schoof H."/>
            <person name="Van de Peer Y."/>
            <person name="Proost S."/>
            <person name="Cook D.R."/>
            <person name="Meyers B.C."/>
            <person name="Spannagl M."/>
            <person name="Cheung F."/>
            <person name="De Mita S."/>
            <person name="Krishnakumar V."/>
            <person name="Gundlach H."/>
            <person name="Zhou S."/>
            <person name="Mudge J."/>
            <person name="Bharti A.K."/>
            <person name="Murray J.D."/>
            <person name="Naoumkina M.A."/>
            <person name="Rosen B."/>
            <person name="Silverstein K.A."/>
            <person name="Tang H."/>
            <person name="Rombauts S."/>
            <person name="Zhao P.X."/>
            <person name="Zhou P."/>
            <person name="Barbe V."/>
            <person name="Bardou P."/>
            <person name="Bechner M."/>
            <person name="Bellec A."/>
            <person name="Berger A."/>
            <person name="Berges H."/>
            <person name="Bidwell S."/>
            <person name="Bisseling T."/>
            <person name="Choisne N."/>
            <person name="Couloux A."/>
            <person name="Denny R."/>
            <person name="Deshpande S."/>
            <person name="Dai X."/>
            <person name="Doyle J.J."/>
            <person name="Dudez A.M."/>
            <person name="Farmer A.D."/>
            <person name="Fouteau S."/>
            <person name="Franken C."/>
            <person name="Gibelin C."/>
            <person name="Gish J."/>
            <person name="Goldstein S."/>
            <person name="Gonzalez A.J."/>
            <person name="Green P.J."/>
            <person name="Hallab A."/>
            <person name="Hartog M."/>
            <person name="Hua A."/>
            <person name="Humphray S.J."/>
            <person name="Jeong D.H."/>
            <person name="Jing Y."/>
            <person name="Jocker A."/>
            <person name="Kenton S.M."/>
            <person name="Kim D.J."/>
            <person name="Klee K."/>
            <person name="Lai H."/>
            <person name="Lang C."/>
            <person name="Lin S."/>
            <person name="Macmil S.L."/>
            <person name="Magdelenat G."/>
            <person name="Matthews L."/>
            <person name="McCorrison J."/>
            <person name="Monaghan E.L."/>
            <person name="Mun J.H."/>
            <person name="Najar F.Z."/>
            <person name="Nicholson C."/>
            <person name="Noirot C."/>
            <person name="O'Bleness M."/>
            <person name="Paule C.R."/>
            <person name="Poulain J."/>
            <person name="Prion F."/>
            <person name="Qin B."/>
            <person name="Qu C."/>
            <person name="Retzel E.F."/>
            <person name="Riddle C."/>
            <person name="Sallet E."/>
            <person name="Samain S."/>
            <person name="Samson N."/>
            <person name="Sanders I."/>
            <person name="Saurat O."/>
            <person name="Scarpelli C."/>
            <person name="Schiex T."/>
            <person name="Segurens B."/>
            <person name="Severin A.J."/>
            <person name="Sherrier D.J."/>
            <person name="Shi R."/>
            <person name="Sims S."/>
            <person name="Singer S.R."/>
            <person name="Sinharoy S."/>
            <person name="Sterck L."/>
            <person name="Viollet A."/>
            <person name="Wang B.B."/>
            <person name="Wang K."/>
            <person name="Wang M."/>
            <person name="Wang X."/>
            <person name="Warfsmann J."/>
            <person name="Weissenbach J."/>
            <person name="White D.D."/>
            <person name="White J.D."/>
            <person name="Wiley G.B."/>
            <person name="Wincker P."/>
            <person name="Xing Y."/>
            <person name="Yang L."/>
            <person name="Yao Z."/>
            <person name="Ying F."/>
            <person name="Zhai J."/>
            <person name="Zhou L."/>
            <person name="Zuber A."/>
            <person name="Denarie J."/>
            <person name="Dixon R.A."/>
            <person name="May G.D."/>
            <person name="Schwartz D.C."/>
            <person name="Rogers J."/>
            <person name="Quetier F."/>
            <person name="Town C.D."/>
            <person name="Roe B.A."/>
        </authorList>
    </citation>
    <scope>NUCLEOTIDE SEQUENCE [LARGE SCALE GENOMIC DNA]</scope>
    <source>
        <strain evidence="1">A17</strain>
        <strain evidence="2 3">cv. Jemalong A17</strain>
    </source>
</reference>